<comment type="caution">
    <text evidence="1">The sequence shown here is derived from an EMBL/GenBank/DDBJ whole genome shotgun (WGS) entry which is preliminary data.</text>
</comment>
<proteinExistence type="predicted"/>
<organism evidence="1 2">
    <name type="scientific">Dreissena polymorpha</name>
    <name type="common">Zebra mussel</name>
    <name type="synonym">Mytilus polymorpha</name>
    <dbReference type="NCBI Taxonomy" id="45954"/>
    <lineage>
        <taxon>Eukaryota</taxon>
        <taxon>Metazoa</taxon>
        <taxon>Spiralia</taxon>
        <taxon>Lophotrochozoa</taxon>
        <taxon>Mollusca</taxon>
        <taxon>Bivalvia</taxon>
        <taxon>Autobranchia</taxon>
        <taxon>Heteroconchia</taxon>
        <taxon>Euheterodonta</taxon>
        <taxon>Imparidentia</taxon>
        <taxon>Neoheterodontei</taxon>
        <taxon>Myida</taxon>
        <taxon>Dreissenoidea</taxon>
        <taxon>Dreissenidae</taxon>
        <taxon>Dreissena</taxon>
    </lineage>
</organism>
<name>A0A9D4HGT9_DREPO</name>
<reference evidence="1" key="1">
    <citation type="journal article" date="2019" name="bioRxiv">
        <title>The Genome of the Zebra Mussel, Dreissena polymorpha: A Resource for Invasive Species Research.</title>
        <authorList>
            <person name="McCartney M.A."/>
            <person name="Auch B."/>
            <person name="Kono T."/>
            <person name="Mallez S."/>
            <person name="Zhang Y."/>
            <person name="Obille A."/>
            <person name="Becker A."/>
            <person name="Abrahante J.E."/>
            <person name="Garbe J."/>
            <person name="Badalamenti J.P."/>
            <person name="Herman A."/>
            <person name="Mangelson H."/>
            <person name="Liachko I."/>
            <person name="Sullivan S."/>
            <person name="Sone E.D."/>
            <person name="Koren S."/>
            <person name="Silverstein K.A.T."/>
            <person name="Beckman K.B."/>
            <person name="Gohl D.M."/>
        </authorList>
    </citation>
    <scope>NUCLEOTIDE SEQUENCE</scope>
    <source>
        <strain evidence="1">Duluth1</strain>
        <tissue evidence="1">Whole animal</tissue>
    </source>
</reference>
<gene>
    <name evidence="1" type="ORF">DPMN_059004</name>
</gene>
<evidence type="ECO:0000313" key="2">
    <source>
        <dbReference type="Proteomes" id="UP000828390"/>
    </source>
</evidence>
<sequence length="51" mass="5766">MAKQRAPNFTLQENTLLAHLMGEEYMNFGMSSYNRENTTMAPNVGHSETCV</sequence>
<dbReference type="AlphaFoldDB" id="A0A9D4HGT9"/>
<evidence type="ECO:0000313" key="1">
    <source>
        <dbReference type="EMBL" id="KAH3716286.1"/>
    </source>
</evidence>
<dbReference type="Proteomes" id="UP000828390">
    <property type="component" value="Unassembled WGS sequence"/>
</dbReference>
<reference evidence="1" key="2">
    <citation type="submission" date="2020-11" db="EMBL/GenBank/DDBJ databases">
        <authorList>
            <person name="McCartney M.A."/>
            <person name="Auch B."/>
            <person name="Kono T."/>
            <person name="Mallez S."/>
            <person name="Becker A."/>
            <person name="Gohl D.M."/>
            <person name="Silverstein K.A.T."/>
            <person name="Koren S."/>
            <person name="Bechman K.B."/>
            <person name="Herman A."/>
            <person name="Abrahante J.E."/>
            <person name="Garbe J."/>
        </authorList>
    </citation>
    <scope>NUCLEOTIDE SEQUENCE</scope>
    <source>
        <strain evidence="1">Duluth1</strain>
        <tissue evidence="1">Whole animal</tissue>
    </source>
</reference>
<dbReference type="EMBL" id="JAIWYP010000013">
    <property type="protein sequence ID" value="KAH3716286.1"/>
    <property type="molecule type" value="Genomic_DNA"/>
</dbReference>
<protein>
    <submittedName>
        <fullName evidence="1">Uncharacterized protein</fullName>
    </submittedName>
</protein>
<accession>A0A9D4HGT9</accession>
<keyword evidence="2" id="KW-1185">Reference proteome</keyword>